<dbReference type="PANTHER" id="PTHR30636">
    <property type="entry name" value="UPF0701 PROTEIN YICC"/>
    <property type="match status" value="1"/>
</dbReference>
<dbReference type="EMBL" id="DSBX01000176">
    <property type="protein sequence ID" value="HDQ99543.1"/>
    <property type="molecule type" value="Genomic_DNA"/>
</dbReference>
<gene>
    <name evidence="8" type="ORF">ENN51_04570</name>
</gene>
<dbReference type="Proteomes" id="UP000885672">
    <property type="component" value="Unassembled WGS sequence"/>
</dbReference>
<evidence type="ECO:0000256" key="5">
    <source>
        <dbReference type="ARBA" id="ARBA00035648"/>
    </source>
</evidence>
<dbReference type="AlphaFoldDB" id="A0A7V0T5Y0"/>
<proteinExistence type="inferred from homology"/>
<dbReference type="InterPro" id="IPR013551">
    <property type="entry name" value="YicC-like_C"/>
</dbReference>
<feature type="domain" description="Endoribonuclease YicC-like N-terminal" evidence="6">
    <location>
        <begin position="4"/>
        <end position="158"/>
    </location>
</feature>
<dbReference type="Pfam" id="PF08340">
    <property type="entry name" value="YicC-like_C"/>
    <property type="match status" value="1"/>
</dbReference>
<evidence type="ECO:0000313" key="8">
    <source>
        <dbReference type="EMBL" id="HDQ99543.1"/>
    </source>
</evidence>
<comment type="cofactor">
    <cofactor evidence="1">
        <name>a divalent metal cation</name>
        <dbReference type="ChEBI" id="CHEBI:60240"/>
    </cofactor>
</comment>
<dbReference type="InterPro" id="IPR005229">
    <property type="entry name" value="YicC/YloC-like"/>
</dbReference>
<organism evidence="8">
    <name type="scientific">candidate division WOR-3 bacterium</name>
    <dbReference type="NCBI Taxonomy" id="2052148"/>
    <lineage>
        <taxon>Bacteria</taxon>
        <taxon>Bacteria division WOR-3</taxon>
    </lineage>
</organism>
<protein>
    <submittedName>
        <fullName evidence="8">YicC family protein</fullName>
    </submittedName>
</protein>
<evidence type="ECO:0000256" key="3">
    <source>
        <dbReference type="ARBA" id="ARBA00022759"/>
    </source>
</evidence>
<evidence type="ECO:0000259" key="6">
    <source>
        <dbReference type="Pfam" id="PF03755"/>
    </source>
</evidence>
<dbReference type="GO" id="GO:0016787">
    <property type="term" value="F:hydrolase activity"/>
    <property type="evidence" value="ECO:0007669"/>
    <property type="project" value="UniProtKB-KW"/>
</dbReference>
<comment type="caution">
    <text evidence="8">The sequence shown here is derived from an EMBL/GenBank/DDBJ whole genome shotgun (WGS) entry which is preliminary data.</text>
</comment>
<sequence length="293" mass="33578">MQMIQSMTGVGRAEGTIAPWNAQVVVDIRSVNHKFFELVPRLPAALSGHEGEIRELVRRRLKRGYIQLQIAMDESADAPALRLDRRIVRDYLRLTRELAREYKLPGEVDINTLVQFPGVIAAEKSERNRARLWRGTRKLLTEALDRLVKMRRAEGANIIRDLRGRVARIRKAVETIEKRVPVRLKERRANLLLQLRELGVDADPKRILEEVAFITEKVDIHEECVRLRSHCSIFLKALTGATTSGKKLDFISQEMLRETDTLAAKARDLVISGRAIEIKGEIEKLKEQVRNVE</sequence>
<dbReference type="GO" id="GO:0004521">
    <property type="term" value="F:RNA endonuclease activity"/>
    <property type="evidence" value="ECO:0007669"/>
    <property type="project" value="InterPro"/>
</dbReference>
<keyword evidence="2" id="KW-0540">Nuclease</keyword>
<evidence type="ECO:0000256" key="4">
    <source>
        <dbReference type="ARBA" id="ARBA00022801"/>
    </source>
</evidence>
<reference evidence="8" key="1">
    <citation type="journal article" date="2020" name="mSystems">
        <title>Genome- and Community-Level Interaction Insights into Carbon Utilization and Element Cycling Functions of Hydrothermarchaeota in Hydrothermal Sediment.</title>
        <authorList>
            <person name="Zhou Z."/>
            <person name="Liu Y."/>
            <person name="Xu W."/>
            <person name="Pan J."/>
            <person name="Luo Z.H."/>
            <person name="Li M."/>
        </authorList>
    </citation>
    <scope>NUCLEOTIDE SEQUENCE [LARGE SCALE GENOMIC DNA]</scope>
    <source>
        <strain evidence="8">SpSt-1182</strain>
    </source>
</reference>
<dbReference type="InterPro" id="IPR013527">
    <property type="entry name" value="YicC-like_N"/>
</dbReference>
<dbReference type="Pfam" id="PF03755">
    <property type="entry name" value="YicC-like_N"/>
    <property type="match status" value="1"/>
</dbReference>
<evidence type="ECO:0000256" key="2">
    <source>
        <dbReference type="ARBA" id="ARBA00022722"/>
    </source>
</evidence>
<name>A0A7V0T5Y0_UNCW3</name>
<feature type="domain" description="Endoribonuclease YicC-like C-terminal" evidence="7">
    <location>
        <begin position="176"/>
        <end position="293"/>
    </location>
</feature>
<keyword evidence="3" id="KW-0255">Endonuclease</keyword>
<accession>A0A7V0T5Y0</accession>
<evidence type="ECO:0000259" key="7">
    <source>
        <dbReference type="Pfam" id="PF08340"/>
    </source>
</evidence>
<dbReference type="PANTHER" id="PTHR30636:SF3">
    <property type="entry name" value="UPF0701 PROTEIN YICC"/>
    <property type="match status" value="1"/>
</dbReference>
<keyword evidence="4" id="KW-0378">Hydrolase</keyword>
<comment type="similarity">
    <text evidence="5">Belongs to the YicC/YloC family.</text>
</comment>
<dbReference type="NCBIfam" id="TIGR00255">
    <property type="entry name" value="YicC/YloC family endoribonuclease"/>
    <property type="match status" value="1"/>
</dbReference>
<evidence type="ECO:0000256" key="1">
    <source>
        <dbReference type="ARBA" id="ARBA00001968"/>
    </source>
</evidence>